<dbReference type="InterPro" id="IPR036388">
    <property type="entry name" value="WH-like_DNA-bd_sf"/>
</dbReference>
<dbReference type="HOGENOM" id="CLU_051033_1_0_1"/>
<dbReference type="GO" id="GO:0000781">
    <property type="term" value="C:chromosome, telomeric region"/>
    <property type="evidence" value="ECO:0007669"/>
    <property type="project" value="TreeGrafter"/>
</dbReference>
<dbReference type="InterPro" id="IPR012340">
    <property type="entry name" value="NA-bd_OB-fold"/>
</dbReference>
<keyword evidence="4" id="KW-0539">Nucleus</keyword>
<evidence type="ECO:0000256" key="4">
    <source>
        <dbReference type="ARBA" id="ARBA00023242"/>
    </source>
</evidence>
<dbReference type="Pfam" id="PF08784">
    <property type="entry name" value="RPA_C"/>
    <property type="match status" value="1"/>
</dbReference>
<dbReference type="InterPro" id="IPR036390">
    <property type="entry name" value="WH_DNA-bd_sf"/>
</dbReference>
<name>H3CD80_TETNG</name>
<reference evidence="6" key="3">
    <citation type="submission" date="2025-09" db="UniProtKB">
        <authorList>
            <consortium name="Ensembl"/>
        </authorList>
    </citation>
    <scope>IDENTIFICATION</scope>
</reference>
<dbReference type="SUPFAM" id="SSF50249">
    <property type="entry name" value="Nucleic acid-binding proteins"/>
    <property type="match status" value="1"/>
</dbReference>
<dbReference type="Ensembl" id="ENSTNIT00000006351.1">
    <property type="protein sequence ID" value="ENSTNIP00000006203.1"/>
    <property type="gene ID" value="ENSTNIG00000003609.1"/>
</dbReference>
<accession>H3CD80</accession>
<dbReference type="PANTHER" id="PTHR13989:SF16">
    <property type="entry name" value="REPLICATION PROTEIN A2"/>
    <property type="match status" value="1"/>
</dbReference>
<dbReference type="Gene3D" id="2.40.50.140">
    <property type="entry name" value="Nucleic acid-binding proteins"/>
    <property type="match status" value="1"/>
</dbReference>
<dbReference type="GO" id="GO:0006289">
    <property type="term" value="P:nucleotide-excision repair"/>
    <property type="evidence" value="ECO:0007669"/>
    <property type="project" value="TreeGrafter"/>
</dbReference>
<dbReference type="InParanoid" id="H3CD80"/>
<proteinExistence type="inferred from homology"/>
<dbReference type="SUPFAM" id="SSF46785">
    <property type="entry name" value="Winged helix' DNA-binding domain"/>
    <property type="match status" value="1"/>
</dbReference>
<dbReference type="GO" id="GO:0035861">
    <property type="term" value="C:site of double-strand break"/>
    <property type="evidence" value="ECO:0007669"/>
    <property type="project" value="TreeGrafter"/>
</dbReference>
<dbReference type="FunCoup" id="H3CD80">
    <property type="interactions" value="1236"/>
</dbReference>
<evidence type="ECO:0000259" key="5">
    <source>
        <dbReference type="Pfam" id="PF08784"/>
    </source>
</evidence>
<keyword evidence="7" id="KW-1185">Reference proteome</keyword>
<dbReference type="STRING" id="99883.ENSTNIP00000006203"/>
<evidence type="ECO:0000256" key="1">
    <source>
        <dbReference type="ARBA" id="ARBA00004123"/>
    </source>
</evidence>
<evidence type="ECO:0000313" key="6">
    <source>
        <dbReference type="Ensembl" id="ENSTNIP00000006203.1"/>
    </source>
</evidence>
<feature type="domain" description="Replication protein A C-terminal" evidence="5">
    <location>
        <begin position="183"/>
        <end position="244"/>
    </location>
</feature>
<dbReference type="Proteomes" id="UP000007303">
    <property type="component" value="Unassembled WGS sequence"/>
</dbReference>
<organism evidence="6 7">
    <name type="scientific">Tetraodon nigroviridis</name>
    <name type="common">Spotted green pufferfish</name>
    <name type="synonym">Chelonodon nigroviridis</name>
    <dbReference type="NCBI Taxonomy" id="99883"/>
    <lineage>
        <taxon>Eukaryota</taxon>
        <taxon>Metazoa</taxon>
        <taxon>Chordata</taxon>
        <taxon>Craniata</taxon>
        <taxon>Vertebrata</taxon>
        <taxon>Euteleostomi</taxon>
        <taxon>Actinopterygii</taxon>
        <taxon>Neopterygii</taxon>
        <taxon>Teleostei</taxon>
        <taxon>Neoteleostei</taxon>
        <taxon>Acanthomorphata</taxon>
        <taxon>Eupercaria</taxon>
        <taxon>Tetraodontiformes</taxon>
        <taxon>Tetradontoidea</taxon>
        <taxon>Tetraodontidae</taxon>
        <taxon>Tetraodon</taxon>
    </lineage>
</organism>
<dbReference type="GO" id="GO:0005662">
    <property type="term" value="C:DNA replication factor A complex"/>
    <property type="evidence" value="ECO:0007669"/>
    <property type="project" value="TreeGrafter"/>
</dbReference>
<dbReference type="GO" id="GO:0006260">
    <property type="term" value="P:DNA replication"/>
    <property type="evidence" value="ECO:0007669"/>
    <property type="project" value="TreeGrafter"/>
</dbReference>
<dbReference type="GO" id="GO:0000724">
    <property type="term" value="P:double-strand break repair via homologous recombination"/>
    <property type="evidence" value="ECO:0007669"/>
    <property type="project" value="TreeGrafter"/>
</dbReference>
<evidence type="ECO:0000313" key="7">
    <source>
        <dbReference type="Proteomes" id="UP000007303"/>
    </source>
</evidence>
<dbReference type="GO" id="GO:0003697">
    <property type="term" value="F:single-stranded DNA binding"/>
    <property type="evidence" value="ECO:0007669"/>
    <property type="project" value="TreeGrafter"/>
</dbReference>
<dbReference type="Gene3D" id="1.10.10.10">
    <property type="entry name" value="Winged helix-like DNA-binding domain superfamily/Winged helix DNA-binding domain"/>
    <property type="match status" value="1"/>
</dbReference>
<protein>
    <recommendedName>
        <fullName evidence="5">Replication protein A C-terminal domain-containing protein</fullName>
    </recommendedName>
</protein>
<reference evidence="6" key="2">
    <citation type="submission" date="2025-08" db="UniProtKB">
        <authorList>
            <consortium name="Ensembl"/>
        </authorList>
    </citation>
    <scope>IDENTIFICATION</scope>
</reference>
<reference evidence="7" key="1">
    <citation type="journal article" date="2004" name="Nature">
        <title>Genome duplication in the teleost fish Tetraodon nigroviridis reveals the early vertebrate proto-karyotype.</title>
        <authorList>
            <person name="Jaillon O."/>
            <person name="Aury J.-M."/>
            <person name="Brunet F."/>
            <person name="Petit J.-L."/>
            <person name="Stange-Thomann N."/>
            <person name="Mauceli E."/>
            <person name="Bouneau L."/>
            <person name="Fischer C."/>
            <person name="Ozouf-Costaz C."/>
            <person name="Bernot A."/>
            <person name="Nicaud S."/>
            <person name="Jaffe D."/>
            <person name="Fisher S."/>
            <person name="Lutfalla G."/>
            <person name="Dossat C."/>
            <person name="Segurens B."/>
            <person name="Dasilva C."/>
            <person name="Salanoubat M."/>
            <person name="Levy M."/>
            <person name="Boudet N."/>
            <person name="Castellano S."/>
            <person name="Anthouard V."/>
            <person name="Jubin C."/>
            <person name="Castelli V."/>
            <person name="Katinka M."/>
            <person name="Vacherie B."/>
            <person name="Biemont C."/>
            <person name="Skalli Z."/>
            <person name="Cattolico L."/>
            <person name="Poulain J."/>
            <person name="De Berardinis V."/>
            <person name="Cruaud C."/>
            <person name="Duprat S."/>
            <person name="Brottier P."/>
            <person name="Coutanceau J.-P."/>
            <person name="Gouzy J."/>
            <person name="Parra G."/>
            <person name="Lardier G."/>
            <person name="Chapple C."/>
            <person name="McKernan K.J."/>
            <person name="McEwan P."/>
            <person name="Bosak S."/>
            <person name="Kellis M."/>
            <person name="Volff J.-N."/>
            <person name="Guigo R."/>
            <person name="Zody M.C."/>
            <person name="Mesirov J."/>
            <person name="Lindblad-Toh K."/>
            <person name="Birren B."/>
            <person name="Nusbaum C."/>
            <person name="Kahn D."/>
            <person name="Robinson-Rechavi M."/>
            <person name="Laudet V."/>
            <person name="Schachter V."/>
            <person name="Quetier F."/>
            <person name="Saurin W."/>
            <person name="Scarpelli C."/>
            <person name="Wincker P."/>
            <person name="Lander E.S."/>
            <person name="Weissenbach J."/>
            <person name="Roest Crollius H."/>
        </authorList>
    </citation>
    <scope>NUCLEOTIDE SEQUENCE [LARGE SCALE GENOMIC DNA]</scope>
</reference>
<sequence>MWNQGECYNESSMAGGYTQSPGGFASPALFKGGEKKGNAVIVNIYHRLMLNLLFCSWLKSVCVFVNNCLFQVTLVGVIRSTDKSMTNIQYKVDDMTGAPMDVKQWVDMEVSSVDHNLLTQGIYVLKLFINKSQCQILNFLNSPKNKLVHVHLLHLKLSKKFVYVSHFLAIQSKSISISLLYVKNKEVTHNLAQVLSLIRSCPYPQGISIQELKQRLSGISLSVIKQAVEFLSNEGHIFSTIDEDHYKSTDNDE</sequence>
<dbReference type="FunFam" id="1.10.10.10:FF:000168">
    <property type="entry name" value="Replication protein A 32 kDa subunit"/>
    <property type="match status" value="1"/>
</dbReference>
<dbReference type="PANTHER" id="PTHR13989">
    <property type="entry name" value="REPLICATION PROTEIN A-RELATED"/>
    <property type="match status" value="1"/>
</dbReference>
<dbReference type="AlphaFoldDB" id="H3CD80"/>
<comment type="similarity">
    <text evidence="2">Belongs to the replication factor A protein 2 family.</text>
</comment>
<dbReference type="GeneTree" id="ENSGT00390000010045"/>
<keyword evidence="3" id="KW-0238">DNA-binding</keyword>
<evidence type="ECO:0000256" key="2">
    <source>
        <dbReference type="ARBA" id="ARBA00007815"/>
    </source>
</evidence>
<dbReference type="OMA" id="TFHFIDC"/>
<evidence type="ECO:0000256" key="3">
    <source>
        <dbReference type="ARBA" id="ARBA00023125"/>
    </source>
</evidence>
<comment type="subcellular location">
    <subcellularLocation>
        <location evidence="1">Nucleus</location>
    </subcellularLocation>
</comment>
<dbReference type="InterPro" id="IPR014892">
    <property type="entry name" value="RPA_C"/>
</dbReference>
<dbReference type="InterPro" id="IPR040260">
    <property type="entry name" value="RFA2-like"/>
</dbReference>